<dbReference type="Gene3D" id="3.40.50.300">
    <property type="entry name" value="P-loop containing nucleotide triphosphate hydrolases"/>
    <property type="match status" value="1"/>
</dbReference>
<proteinExistence type="predicted"/>
<evidence type="ECO:0000256" key="1">
    <source>
        <dbReference type="ARBA" id="ARBA00022741"/>
    </source>
</evidence>
<dbReference type="EMBL" id="BSNJ01000005">
    <property type="protein sequence ID" value="GLQ21588.1"/>
    <property type="molecule type" value="Genomic_DNA"/>
</dbReference>
<sequence length="358" mass="39701">MVLMDRVSDLAAMDRPVLIAGERGTGKELIASRLHFLSPRWEQVNVRVNCAAFTPEELDRELFGQTFMDGRADTNGRVYEANSGTLFLDAVETLPIHLQEKLMRTIEHGQIQATGELHEEDVDVRIVAATSTDLPSRVAQGLFRADLLDRLAFHVITLPPLRRRPDDISPLIEHFGRIAARDLGADQFPGFTAELQEQLRNHPFPGNVRELKLMVERSTVQAFLADESLSEPIDRVDLDPFDSPYRLSPTAHSIMSGPITSGLNPPQLPSAPLIPAPQMGAAPAPIISAVPAAGHATEVEPERNEVASGFSERVLAFERRLLDEAMRATNDHQGQAAKRLDLSYHQFRGLLRKHGMKK</sequence>
<dbReference type="Gene3D" id="1.10.8.60">
    <property type="match status" value="1"/>
</dbReference>
<keyword evidence="1" id="KW-0547">Nucleotide-binding</keyword>
<evidence type="ECO:0000313" key="5">
    <source>
        <dbReference type="Proteomes" id="UP001161390"/>
    </source>
</evidence>
<feature type="domain" description="Sigma-54 factor interaction" evidence="3">
    <location>
        <begin position="1"/>
        <end position="220"/>
    </location>
</feature>
<name>A0ABQ5V202_9PROT</name>
<dbReference type="Gene3D" id="1.10.10.60">
    <property type="entry name" value="Homeodomain-like"/>
    <property type="match status" value="1"/>
</dbReference>
<dbReference type="Pfam" id="PF25601">
    <property type="entry name" value="AAA_lid_14"/>
    <property type="match status" value="1"/>
</dbReference>
<dbReference type="InterPro" id="IPR009057">
    <property type="entry name" value="Homeodomain-like_sf"/>
</dbReference>
<reference evidence="4" key="1">
    <citation type="journal article" date="2014" name="Int. J. Syst. Evol. Microbiol.">
        <title>Complete genome of a new Firmicutes species belonging to the dominant human colonic microbiota ('Ruminococcus bicirculans') reveals two chromosomes and a selective capacity to utilize plant glucans.</title>
        <authorList>
            <consortium name="NISC Comparative Sequencing Program"/>
            <person name="Wegmann U."/>
            <person name="Louis P."/>
            <person name="Goesmann A."/>
            <person name="Henrissat B."/>
            <person name="Duncan S.H."/>
            <person name="Flint H.J."/>
        </authorList>
    </citation>
    <scope>NUCLEOTIDE SEQUENCE</scope>
    <source>
        <strain evidence="4">NBRC 108216</strain>
    </source>
</reference>
<dbReference type="SMART" id="SM00382">
    <property type="entry name" value="AAA"/>
    <property type="match status" value="1"/>
</dbReference>
<evidence type="ECO:0000313" key="4">
    <source>
        <dbReference type="EMBL" id="GLQ21588.1"/>
    </source>
</evidence>
<dbReference type="PANTHER" id="PTHR32071:SF38">
    <property type="entry name" value="PSP OPERON TRANSCRIPTIONAL ACTIVATOR"/>
    <property type="match status" value="1"/>
</dbReference>
<dbReference type="InterPro" id="IPR002078">
    <property type="entry name" value="Sigma_54_int"/>
</dbReference>
<dbReference type="SUPFAM" id="SSF46689">
    <property type="entry name" value="Homeodomain-like"/>
    <property type="match status" value="1"/>
</dbReference>
<comment type="caution">
    <text evidence="4">The sequence shown here is derived from an EMBL/GenBank/DDBJ whole genome shotgun (WGS) entry which is preliminary data.</text>
</comment>
<dbReference type="Proteomes" id="UP001161390">
    <property type="component" value="Unassembled WGS sequence"/>
</dbReference>
<dbReference type="Pfam" id="PF00158">
    <property type="entry name" value="Sigma54_activat"/>
    <property type="match status" value="1"/>
</dbReference>
<dbReference type="InterPro" id="IPR027417">
    <property type="entry name" value="P-loop_NTPase"/>
</dbReference>
<accession>A0ABQ5V202</accession>
<dbReference type="InterPro" id="IPR058031">
    <property type="entry name" value="AAA_lid_NorR"/>
</dbReference>
<protein>
    <submittedName>
        <fullName evidence="4">Sigma-54-dependent Fis family transcriptional regulator</fullName>
    </submittedName>
</protein>
<dbReference type="PANTHER" id="PTHR32071">
    <property type="entry name" value="TRANSCRIPTIONAL REGULATORY PROTEIN"/>
    <property type="match status" value="1"/>
</dbReference>
<keyword evidence="2" id="KW-0067">ATP-binding</keyword>
<dbReference type="PROSITE" id="PS50045">
    <property type="entry name" value="SIGMA54_INTERACT_4"/>
    <property type="match status" value="1"/>
</dbReference>
<evidence type="ECO:0000259" key="3">
    <source>
        <dbReference type="PROSITE" id="PS50045"/>
    </source>
</evidence>
<dbReference type="SUPFAM" id="SSF52540">
    <property type="entry name" value="P-loop containing nucleoside triphosphate hydrolases"/>
    <property type="match status" value="1"/>
</dbReference>
<evidence type="ECO:0000256" key="2">
    <source>
        <dbReference type="ARBA" id="ARBA00022840"/>
    </source>
</evidence>
<dbReference type="CDD" id="cd00009">
    <property type="entry name" value="AAA"/>
    <property type="match status" value="1"/>
</dbReference>
<organism evidence="4 5">
    <name type="scientific">Algimonas porphyrae</name>
    <dbReference type="NCBI Taxonomy" id="1128113"/>
    <lineage>
        <taxon>Bacteria</taxon>
        <taxon>Pseudomonadati</taxon>
        <taxon>Pseudomonadota</taxon>
        <taxon>Alphaproteobacteria</taxon>
        <taxon>Maricaulales</taxon>
        <taxon>Robiginitomaculaceae</taxon>
        <taxon>Algimonas</taxon>
    </lineage>
</organism>
<reference evidence="4" key="2">
    <citation type="submission" date="2023-01" db="EMBL/GenBank/DDBJ databases">
        <title>Draft genome sequence of Algimonas porphyrae strain NBRC 108216.</title>
        <authorList>
            <person name="Sun Q."/>
            <person name="Mori K."/>
        </authorList>
    </citation>
    <scope>NUCLEOTIDE SEQUENCE</scope>
    <source>
        <strain evidence="4">NBRC 108216</strain>
    </source>
</reference>
<gene>
    <name evidence="4" type="primary">pspF</name>
    <name evidence="4" type="ORF">GCM10007854_25430</name>
</gene>
<dbReference type="InterPro" id="IPR003593">
    <property type="entry name" value="AAA+_ATPase"/>
</dbReference>
<keyword evidence="5" id="KW-1185">Reference proteome</keyword>